<dbReference type="AlphaFoldDB" id="A0A4Q0M9L1"/>
<dbReference type="OrthoDB" id="9812459at2"/>
<name>A0A4Q0M9L1_9HYPH</name>
<accession>A0A4Q0M9L1</accession>
<dbReference type="Pfam" id="PF10116">
    <property type="entry name" value="Host_attach"/>
    <property type="match status" value="1"/>
</dbReference>
<evidence type="ECO:0000313" key="2">
    <source>
        <dbReference type="EMBL" id="RXF69891.1"/>
    </source>
</evidence>
<dbReference type="InterPro" id="IPR019291">
    <property type="entry name" value="Host_attachment_protein"/>
</dbReference>
<dbReference type="EMBL" id="RYFI01000020">
    <property type="protein sequence ID" value="RXF69891.1"/>
    <property type="molecule type" value="Genomic_DNA"/>
</dbReference>
<dbReference type="Proteomes" id="UP000289708">
    <property type="component" value="Unassembled WGS sequence"/>
</dbReference>
<proteinExistence type="predicted"/>
<dbReference type="RefSeq" id="WP_128778866.1">
    <property type="nucleotide sequence ID" value="NZ_RYFI01000020.1"/>
</dbReference>
<gene>
    <name evidence="2" type="ORF">EK403_18100</name>
</gene>
<feature type="compositionally biased region" description="Basic and acidic residues" evidence="1">
    <location>
        <begin position="45"/>
        <end position="60"/>
    </location>
</feature>
<feature type="region of interest" description="Disordered" evidence="1">
    <location>
        <begin position="44"/>
        <end position="70"/>
    </location>
</feature>
<organism evidence="2 3">
    <name type="scientific">Hansschlegelia zhihuaiae</name>
    <dbReference type="NCBI Taxonomy" id="405005"/>
    <lineage>
        <taxon>Bacteria</taxon>
        <taxon>Pseudomonadati</taxon>
        <taxon>Pseudomonadota</taxon>
        <taxon>Alphaproteobacteria</taxon>
        <taxon>Hyphomicrobiales</taxon>
        <taxon>Methylopilaceae</taxon>
        <taxon>Hansschlegelia</taxon>
    </lineage>
</organism>
<reference evidence="2 3" key="1">
    <citation type="submission" date="2018-12" db="EMBL/GenBank/DDBJ databases">
        <title>bacterium Hansschlegelia zhihuaiae S113.</title>
        <authorList>
            <person name="He J."/>
        </authorList>
    </citation>
    <scope>NUCLEOTIDE SEQUENCE [LARGE SCALE GENOMIC DNA]</scope>
    <source>
        <strain evidence="2 3">S 113</strain>
    </source>
</reference>
<evidence type="ECO:0000313" key="3">
    <source>
        <dbReference type="Proteomes" id="UP000289708"/>
    </source>
</evidence>
<comment type="caution">
    <text evidence="2">The sequence shown here is derived from an EMBL/GenBank/DDBJ whole genome shotgun (WGS) entry which is preliminary data.</text>
</comment>
<protein>
    <submittedName>
        <fullName evidence="2">Host attachment protein</fullName>
    </submittedName>
</protein>
<keyword evidence="3" id="KW-1185">Reference proteome</keyword>
<evidence type="ECO:0000256" key="1">
    <source>
        <dbReference type="SAM" id="MobiDB-lite"/>
    </source>
</evidence>
<sequence>MTRIRIPCMSWVLVCDGAKALIFRNRGDDDIVVLETVDVMVEPHPPARELGSDRPGRVRESGSASRSAVAEINRHDEAEATFLARVAERLDERLGASERRGLIVVAPPRVLGLLRGRLTPGARDNLTAEIAKDLAHLATAEIEKHLSEAQRRG</sequence>